<dbReference type="Gene3D" id="1.10.510.10">
    <property type="entry name" value="Transferase(Phosphotransferase) domain 1"/>
    <property type="match status" value="1"/>
</dbReference>
<evidence type="ECO:0000259" key="2">
    <source>
        <dbReference type="Pfam" id="PF17667"/>
    </source>
</evidence>
<evidence type="ECO:0000313" key="4">
    <source>
        <dbReference type="Proteomes" id="UP000053319"/>
    </source>
</evidence>
<feature type="coiled-coil region" evidence="1">
    <location>
        <begin position="321"/>
        <end position="348"/>
    </location>
</feature>
<dbReference type="KEGG" id="dsq:DICSQDRAFT_59974"/>
<dbReference type="AlphaFoldDB" id="R7T042"/>
<name>R7T042_DICSQ</name>
<reference evidence="3 4" key="1">
    <citation type="journal article" date="2012" name="Science">
        <title>The Paleozoic origin of enzymatic lignin decomposition reconstructed from 31 fungal genomes.</title>
        <authorList>
            <person name="Floudas D."/>
            <person name="Binder M."/>
            <person name="Riley R."/>
            <person name="Barry K."/>
            <person name="Blanchette R.A."/>
            <person name="Henrissat B."/>
            <person name="Martinez A.T."/>
            <person name="Otillar R."/>
            <person name="Spatafora J.W."/>
            <person name="Yadav J.S."/>
            <person name="Aerts A."/>
            <person name="Benoit I."/>
            <person name="Boyd A."/>
            <person name="Carlson A."/>
            <person name="Copeland A."/>
            <person name="Coutinho P.M."/>
            <person name="de Vries R.P."/>
            <person name="Ferreira P."/>
            <person name="Findley K."/>
            <person name="Foster B."/>
            <person name="Gaskell J."/>
            <person name="Glotzer D."/>
            <person name="Gorecki P."/>
            <person name="Heitman J."/>
            <person name="Hesse C."/>
            <person name="Hori C."/>
            <person name="Igarashi K."/>
            <person name="Jurgens J.A."/>
            <person name="Kallen N."/>
            <person name="Kersten P."/>
            <person name="Kohler A."/>
            <person name="Kuees U."/>
            <person name="Kumar T.K.A."/>
            <person name="Kuo A."/>
            <person name="LaButti K."/>
            <person name="Larrondo L.F."/>
            <person name="Lindquist E."/>
            <person name="Ling A."/>
            <person name="Lombard V."/>
            <person name="Lucas S."/>
            <person name="Lundell T."/>
            <person name="Martin R."/>
            <person name="McLaughlin D.J."/>
            <person name="Morgenstern I."/>
            <person name="Morin E."/>
            <person name="Murat C."/>
            <person name="Nagy L.G."/>
            <person name="Nolan M."/>
            <person name="Ohm R.A."/>
            <person name="Patyshakuliyeva A."/>
            <person name="Rokas A."/>
            <person name="Ruiz-Duenas F.J."/>
            <person name="Sabat G."/>
            <person name="Salamov A."/>
            <person name="Samejima M."/>
            <person name="Schmutz J."/>
            <person name="Slot J.C."/>
            <person name="St John F."/>
            <person name="Stenlid J."/>
            <person name="Sun H."/>
            <person name="Sun S."/>
            <person name="Syed K."/>
            <person name="Tsang A."/>
            <person name="Wiebenga A."/>
            <person name="Young D."/>
            <person name="Pisabarro A."/>
            <person name="Eastwood D.C."/>
            <person name="Martin F."/>
            <person name="Cullen D."/>
            <person name="Grigoriev I.V."/>
            <person name="Hibbett D.S."/>
        </authorList>
    </citation>
    <scope>NUCLEOTIDE SEQUENCE [LARGE SCALE GENOMIC DNA]</scope>
    <source>
        <strain evidence="3 4">LYAD-421 SS1</strain>
    </source>
</reference>
<dbReference type="HOGENOM" id="CLU_740933_0_0_1"/>
<accession>R7T042</accession>
<dbReference type="EMBL" id="JH719409">
    <property type="protein sequence ID" value="EJF61671.1"/>
    <property type="molecule type" value="Genomic_DNA"/>
</dbReference>
<sequence>MAEKGSPPLNWRDCTSFVEVKGSVDDAPHPDDSHTGSPKDSLVQAVDYCRSILDCRPFMLHVYGIILCGYKFCLVYVDRYGVILSPHSSFRDRGTGDEPDGLSQFIRIILRLMWDASDHELGMDPNVTNSGKRTDFGGQKYPRLTVSMTTPEGPSTWNTLGPPLWTSHTLFGRGTSVWRVTKSHKPPSILKVAWSTTNRKPERDIYASIQSLIEKAGGESIPGMVNCHTVEGGDVFYPDDPTVPINVSSLRPKGTQPCPEQPPQLVYPDLHLHRVVFHDVGKPLWRFNGHPQLVRAMKMALEAHEKLCELGVLHRDISPGNIMIRMNVSRHENQIQELEKDVELTEGFLTDFELAEGPWSDDTPKRNDIVTVSDS</sequence>
<dbReference type="GeneID" id="18842927"/>
<gene>
    <name evidence="3" type="ORF">DICSQDRAFT_59974</name>
</gene>
<dbReference type="PANTHER" id="PTHR38248:SF2">
    <property type="entry name" value="FUNK1 11"/>
    <property type="match status" value="1"/>
</dbReference>
<keyword evidence="1" id="KW-0175">Coiled coil</keyword>
<dbReference type="Pfam" id="PF17667">
    <property type="entry name" value="Pkinase_fungal"/>
    <property type="match status" value="1"/>
</dbReference>
<dbReference type="InterPro" id="IPR040976">
    <property type="entry name" value="Pkinase_fungal"/>
</dbReference>
<evidence type="ECO:0000313" key="3">
    <source>
        <dbReference type="EMBL" id="EJF61671.1"/>
    </source>
</evidence>
<proteinExistence type="predicted"/>
<dbReference type="InterPro" id="IPR008266">
    <property type="entry name" value="Tyr_kinase_AS"/>
</dbReference>
<dbReference type="PROSITE" id="PS00109">
    <property type="entry name" value="PROTEIN_KINASE_TYR"/>
    <property type="match status" value="1"/>
</dbReference>
<dbReference type="OMA" id="GNIMIRM"/>
<dbReference type="GO" id="GO:0004672">
    <property type="term" value="F:protein kinase activity"/>
    <property type="evidence" value="ECO:0007669"/>
    <property type="project" value="InterPro"/>
</dbReference>
<dbReference type="RefSeq" id="XP_007365766.1">
    <property type="nucleotide sequence ID" value="XM_007365704.1"/>
</dbReference>
<organism evidence="3 4">
    <name type="scientific">Dichomitus squalens (strain LYAD-421)</name>
    <name type="common">Western red white-rot fungus</name>
    <dbReference type="NCBI Taxonomy" id="732165"/>
    <lineage>
        <taxon>Eukaryota</taxon>
        <taxon>Fungi</taxon>
        <taxon>Dikarya</taxon>
        <taxon>Basidiomycota</taxon>
        <taxon>Agaricomycotina</taxon>
        <taxon>Agaricomycetes</taxon>
        <taxon>Polyporales</taxon>
        <taxon>Polyporaceae</taxon>
        <taxon>Dichomitus</taxon>
    </lineage>
</organism>
<dbReference type="SUPFAM" id="SSF56112">
    <property type="entry name" value="Protein kinase-like (PK-like)"/>
    <property type="match status" value="1"/>
</dbReference>
<dbReference type="OrthoDB" id="2727827at2759"/>
<feature type="domain" description="Fungal-type protein kinase" evidence="2">
    <location>
        <begin position="33"/>
        <end position="355"/>
    </location>
</feature>
<dbReference type="PANTHER" id="PTHR38248">
    <property type="entry name" value="FUNK1 6"/>
    <property type="match status" value="1"/>
</dbReference>
<evidence type="ECO:0000256" key="1">
    <source>
        <dbReference type="SAM" id="Coils"/>
    </source>
</evidence>
<dbReference type="InterPro" id="IPR011009">
    <property type="entry name" value="Kinase-like_dom_sf"/>
</dbReference>
<protein>
    <recommendedName>
        <fullName evidence="2">Fungal-type protein kinase domain-containing protein</fullName>
    </recommendedName>
</protein>
<dbReference type="Proteomes" id="UP000053319">
    <property type="component" value="Unassembled WGS sequence"/>
</dbReference>